<sequence length="73" mass="8656">MGEIVVHIHEQIIPESLHRCTKILAKPCLSVSAFRTRFPKFCRFSDLSTQWNLREFRDYRRLVSLIVYAFVEG</sequence>
<dbReference type="AlphaFoldDB" id="A0AAD3S194"/>
<evidence type="ECO:0000313" key="2">
    <source>
        <dbReference type="Proteomes" id="UP001279734"/>
    </source>
</evidence>
<evidence type="ECO:0000313" key="1">
    <source>
        <dbReference type="EMBL" id="GMH02508.1"/>
    </source>
</evidence>
<dbReference type="EMBL" id="BSYO01000003">
    <property type="protein sequence ID" value="GMH02508.1"/>
    <property type="molecule type" value="Genomic_DNA"/>
</dbReference>
<name>A0AAD3S194_NEPGR</name>
<gene>
    <name evidence="1" type="ORF">Nepgr_004347</name>
</gene>
<keyword evidence="2" id="KW-1185">Reference proteome</keyword>
<protein>
    <submittedName>
        <fullName evidence="1">Uncharacterized protein</fullName>
    </submittedName>
</protein>
<proteinExistence type="predicted"/>
<comment type="caution">
    <text evidence="1">The sequence shown here is derived from an EMBL/GenBank/DDBJ whole genome shotgun (WGS) entry which is preliminary data.</text>
</comment>
<reference evidence="1" key="1">
    <citation type="submission" date="2023-05" db="EMBL/GenBank/DDBJ databases">
        <title>Nepenthes gracilis genome sequencing.</title>
        <authorList>
            <person name="Fukushima K."/>
        </authorList>
    </citation>
    <scope>NUCLEOTIDE SEQUENCE</scope>
    <source>
        <strain evidence="1">SING2019-196</strain>
    </source>
</reference>
<dbReference type="Proteomes" id="UP001279734">
    <property type="component" value="Unassembled WGS sequence"/>
</dbReference>
<accession>A0AAD3S194</accession>
<organism evidence="1 2">
    <name type="scientific">Nepenthes gracilis</name>
    <name type="common">Slender pitcher plant</name>
    <dbReference type="NCBI Taxonomy" id="150966"/>
    <lineage>
        <taxon>Eukaryota</taxon>
        <taxon>Viridiplantae</taxon>
        <taxon>Streptophyta</taxon>
        <taxon>Embryophyta</taxon>
        <taxon>Tracheophyta</taxon>
        <taxon>Spermatophyta</taxon>
        <taxon>Magnoliopsida</taxon>
        <taxon>eudicotyledons</taxon>
        <taxon>Gunneridae</taxon>
        <taxon>Pentapetalae</taxon>
        <taxon>Caryophyllales</taxon>
        <taxon>Nepenthaceae</taxon>
        <taxon>Nepenthes</taxon>
    </lineage>
</organism>